<sequence length="88" mass="9392">MSYKSKATTVISNDGLIDWSRVKNVPAYIRDARIAAVNNCVNQWGGTLSVSVSVDANKIAWLTFTQMGGACDCACDCNCQCSSDCNCG</sequence>
<evidence type="ECO:0000313" key="2">
    <source>
        <dbReference type="Proteomes" id="UP001165652"/>
    </source>
</evidence>
<reference evidence="1" key="2">
    <citation type="submission" date="2023-02" db="EMBL/GenBank/DDBJ databases">
        <authorList>
            <person name="Rayyan A."/>
            <person name="Meyer T."/>
            <person name="Kyndt J.A."/>
        </authorList>
    </citation>
    <scope>NUCLEOTIDE SEQUENCE</scope>
    <source>
        <strain evidence="1">DSM 9987</strain>
    </source>
</reference>
<dbReference type="Proteomes" id="UP001165652">
    <property type="component" value="Unassembled WGS sequence"/>
</dbReference>
<comment type="caution">
    <text evidence="1">The sequence shown here is derived from an EMBL/GenBank/DDBJ whole genome shotgun (WGS) entry which is preliminary data.</text>
</comment>
<protein>
    <submittedName>
        <fullName evidence="1">Uncharacterized protein</fullName>
    </submittedName>
</protein>
<keyword evidence="2" id="KW-1185">Reference proteome</keyword>
<organism evidence="1 2">
    <name type="scientific">Rhodoplanes tepidamans</name>
    <name type="common">Rhodoplanes cryptolactis</name>
    <dbReference type="NCBI Taxonomy" id="200616"/>
    <lineage>
        <taxon>Bacteria</taxon>
        <taxon>Pseudomonadati</taxon>
        <taxon>Pseudomonadota</taxon>
        <taxon>Alphaproteobacteria</taxon>
        <taxon>Hyphomicrobiales</taxon>
        <taxon>Nitrobacteraceae</taxon>
        <taxon>Rhodoplanes</taxon>
    </lineage>
</organism>
<proteinExistence type="predicted"/>
<gene>
    <name evidence="1" type="ORF">PQJ73_03615</name>
</gene>
<reference evidence="1" key="1">
    <citation type="journal article" date="2023" name="Microbiol Resour">
        <title>Genome Sequences of Rhodoplanes serenus and Two Thermotolerant Strains, Rhodoplanes tepidamans and 'Rhodoplanes cryptolactis,' Further Refine the Genus.</title>
        <authorList>
            <person name="Rayyan A.A."/>
            <person name="Kyndt J.A."/>
        </authorList>
    </citation>
    <scope>NUCLEOTIDE SEQUENCE</scope>
    <source>
        <strain evidence="1">DSM 9987</strain>
    </source>
</reference>
<dbReference type="RefSeq" id="WP_272775607.1">
    <property type="nucleotide sequence ID" value="NZ_JAQQLI010000003.1"/>
</dbReference>
<evidence type="ECO:0000313" key="1">
    <source>
        <dbReference type="EMBL" id="MDC7784761.1"/>
    </source>
</evidence>
<name>A0ABT5J5U4_RHOTP</name>
<accession>A0ABT5J5U4</accession>
<dbReference type="EMBL" id="JAQQLI010000003">
    <property type="protein sequence ID" value="MDC7784761.1"/>
    <property type="molecule type" value="Genomic_DNA"/>
</dbReference>